<sequence>MSHQHVLGCFLTPTTYAMQNADMLVPVPHLPLELEREIFELAAWHDTPTMLVARLLILVASRVRVWIEPLLHRVFHIETKEEIQALHDRLMNNPRHAASLRHLLVTCSTPEVYPALEYILRACSNLVELAPQTPPAPLATIADAKTEVYLAILALPRPLPLRILCAYGDSVHEDQEAQVSDLRFCVVYSSEYTDDWTQAAWGKAGFWELAEGRVVDRRGKAAASEAEGASLAVEA</sequence>
<organism evidence="1 2">
    <name type="scientific">Mycena chlorophos</name>
    <name type="common">Agaric fungus</name>
    <name type="synonym">Agaricus chlorophos</name>
    <dbReference type="NCBI Taxonomy" id="658473"/>
    <lineage>
        <taxon>Eukaryota</taxon>
        <taxon>Fungi</taxon>
        <taxon>Dikarya</taxon>
        <taxon>Basidiomycota</taxon>
        <taxon>Agaricomycotina</taxon>
        <taxon>Agaricomycetes</taxon>
        <taxon>Agaricomycetidae</taxon>
        <taxon>Agaricales</taxon>
        <taxon>Marasmiineae</taxon>
        <taxon>Mycenaceae</taxon>
        <taxon>Mycena</taxon>
    </lineage>
</organism>
<protein>
    <recommendedName>
        <fullName evidence="3">F-box domain-containing protein</fullName>
    </recommendedName>
</protein>
<reference evidence="1" key="1">
    <citation type="submission" date="2014-09" db="EMBL/GenBank/DDBJ databases">
        <title>Genome sequence of the luminous mushroom Mycena chlorophos for searching fungal bioluminescence genes.</title>
        <authorList>
            <person name="Tanaka Y."/>
            <person name="Kasuga D."/>
            <person name="Oba Y."/>
            <person name="Hase S."/>
            <person name="Sato K."/>
            <person name="Oba Y."/>
            <person name="Sakakibara Y."/>
        </authorList>
    </citation>
    <scope>NUCLEOTIDE SEQUENCE</scope>
</reference>
<dbReference type="EMBL" id="DF842991">
    <property type="protein sequence ID" value="GAT46947.1"/>
    <property type="molecule type" value="Genomic_DNA"/>
</dbReference>
<name>A0ABQ0L7I9_MYCCL</name>
<evidence type="ECO:0000313" key="2">
    <source>
        <dbReference type="Proteomes" id="UP000815677"/>
    </source>
</evidence>
<keyword evidence="2" id="KW-1185">Reference proteome</keyword>
<evidence type="ECO:0008006" key="3">
    <source>
        <dbReference type="Google" id="ProtNLM"/>
    </source>
</evidence>
<accession>A0ABQ0L7I9</accession>
<proteinExistence type="predicted"/>
<dbReference type="Proteomes" id="UP000815677">
    <property type="component" value="Unassembled WGS sequence"/>
</dbReference>
<gene>
    <name evidence="1" type="ORF">MCHLO_04440</name>
</gene>
<evidence type="ECO:0000313" key="1">
    <source>
        <dbReference type="EMBL" id="GAT46947.1"/>
    </source>
</evidence>